<dbReference type="Gene3D" id="1.10.287.950">
    <property type="entry name" value="Methyl-accepting chemotaxis protein"/>
    <property type="match status" value="1"/>
</dbReference>
<reference evidence="7" key="1">
    <citation type="submission" date="2015-05" db="EMBL/GenBank/DDBJ databases">
        <authorList>
            <person name="Rovetto F."/>
            <person name="Cocolin L."/>
            <person name="Illeghems K."/>
            <person name="Van Nieuwerburgh F."/>
            <person name="Houf K."/>
        </authorList>
    </citation>
    <scope>NUCLEOTIDE SEQUENCE [LARGE SCALE GENOMIC DNA]</scope>
    <source>
        <strain evidence="7">DU22</strain>
    </source>
</reference>
<evidence type="ECO:0000256" key="4">
    <source>
        <dbReference type="SAM" id="Phobius"/>
    </source>
</evidence>
<feature type="transmembrane region" description="Helical" evidence="4">
    <location>
        <begin position="6"/>
        <end position="29"/>
    </location>
</feature>
<dbReference type="InterPro" id="IPR051310">
    <property type="entry name" value="MCP_chemotaxis"/>
</dbReference>
<evidence type="ECO:0000256" key="3">
    <source>
        <dbReference type="PROSITE-ProRule" id="PRU00284"/>
    </source>
</evidence>
<feature type="transmembrane region" description="Helical" evidence="4">
    <location>
        <begin position="257"/>
        <end position="279"/>
    </location>
</feature>
<feature type="domain" description="Methyl-accepting transducer" evidence="5">
    <location>
        <begin position="442"/>
        <end position="671"/>
    </location>
</feature>
<dbReference type="SMART" id="SM00283">
    <property type="entry name" value="MA"/>
    <property type="match status" value="1"/>
</dbReference>
<keyword evidence="4" id="KW-0472">Membrane</keyword>
<evidence type="ECO:0000256" key="2">
    <source>
        <dbReference type="ARBA" id="ARBA00029447"/>
    </source>
</evidence>
<protein>
    <submittedName>
        <fullName evidence="6">Methyl-accepting chemotaxis protein II</fullName>
    </submittedName>
</protein>
<dbReference type="PROSITE" id="PS50111">
    <property type="entry name" value="CHEMOTAXIS_TRANSDUC_2"/>
    <property type="match status" value="1"/>
</dbReference>
<keyword evidence="4" id="KW-0812">Transmembrane</keyword>
<dbReference type="STRING" id="544718.AAX25_01871"/>
<sequence length="698" mass="79534">MSVKAKLTLVLSMVVFSLVCFMIILNILVSNLKDFSKMELFNKNLLVELLDLRKNEKDFFLRLDTKYIDSFNEIINRVIYDTEEIAKLFEDYKISTNQLEEYNDLIIKYAEIFNIYTFNQKEIGLDHQSGLYGDFRKSVHNVENFAKNSDDYKLLASVYDLRKQEKDFMLRKDLKYVENFKSIINNLILNIENISNKNSLEKYRDDFLHLVNKEIELGLNHKEGLQFQMRDIVIQIENMNEKLTINLNKIIEEKNSYFKTLIFSFVAILMFIISLIIYFTSRQISNSLIKFQTGLISFFKFLNKESNNIYKIDIYSKDEFGQMSKIINENIEKSEKLLLEDSILIDEVKKVVEDVKSGYLDKKIRKSSSNTNLNELKDSFNDMLEIMKQNVAKDINKILNLLDKFANLNFRASIDDDNGKVALGINHLAQIITDMLIENRSNGLDLAKSSTELLLNVDKLNISSNEAASSLEETAAALEEITSNIRNNTENIAKMAQYSNYITKSSQNGEELANQTNSSMDEINSQVTTINDAIAIIDQITFQTNILSLNAAVEAATAGEAGKGFAVVAQEVRNLANRSAEAAREIKSLVENATSKTNEGKNIASNMIEGYKDLNNNINKTLLLISDIEMSSKEQLLGIEQINDAVNELDRQTQQNAMIATQTHDIALSTDKIAKMIVISANDKEFIGKNEVKAKKSI</sequence>
<dbReference type="InterPro" id="IPR032255">
    <property type="entry name" value="HBM"/>
</dbReference>
<dbReference type="SMART" id="SM01358">
    <property type="entry name" value="HBM"/>
    <property type="match status" value="1"/>
</dbReference>
<dbReference type="PANTHER" id="PTHR43531">
    <property type="entry name" value="PROTEIN ICFG"/>
    <property type="match status" value="1"/>
</dbReference>
<dbReference type="Proteomes" id="UP000093281">
    <property type="component" value="Unassembled WGS sequence"/>
</dbReference>
<dbReference type="InterPro" id="IPR004089">
    <property type="entry name" value="MCPsignal_dom"/>
</dbReference>
<comment type="caution">
    <text evidence="6">The sequence shown here is derived from an EMBL/GenBank/DDBJ whole genome shotgun (WGS) entry which is preliminary data.</text>
</comment>
<dbReference type="Pfam" id="PF00015">
    <property type="entry name" value="MCPsignal"/>
    <property type="match status" value="1"/>
</dbReference>
<dbReference type="AlphaFoldDB" id="A0A1C0B6B6"/>
<dbReference type="RefSeq" id="WP_066184892.1">
    <property type="nucleotide sequence ID" value="NZ_LCUJ01000004.1"/>
</dbReference>
<proteinExistence type="inferred from homology"/>
<dbReference type="GO" id="GO:0006935">
    <property type="term" value="P:chemotaxis"/>
    <property type="evidence" value="ECO:0007669"/>
    <property type="project" value="UniProtKB-KW"/>
</dbReference>
<accession>A0A1C0B6B6</accession>
<evidence type="ECO:0000256" key="1">
    <source>
        <dbReference type="ARBA" id="ARBA00022500"/>
    </source>
</evidence>
<organism evidence="6 7">
    <name type="scientific">Aliarcobacter thereius</name>
    <dbReference type="NCBI Taxonomy" id="544718"/>
    <lineage>
        <taxon>Bacteria</taxon>
        <taxon>Pseudomonadati</taxon>
        <taxon>Campylobacterota</taxon>
        <taxon>Epsilonproteobacteria</taxon>
        <taxon>Campylobacterales</taxon>
        <taxon>Arcobacteraceae</taxon>
        <taxon>Aliarcobacter</taxon>
    </lineage>
</organism>
<dbReference type="PANTHER" id="PTHR43531:SF11">
    <property type="entry name" value="METHYL-ACCEPTING CHEMOTAXIS PROTEIN 3"/>
    <property type="match status" value="1"/>
</dbReference>
<comment type="similarity">
    <text evidence="2">Belongs to the methyl-accepting chemotaxis (MCP) protein family.</text>
</comment>
<gene>
    <name evidence="6" type="primary">tar_2</name>
    <name evidence="6" type="ORF">AAX29_01367</name>
</gene>
<dbReference type="GO" id="GO:0007165">
    <property type="term" value="P:signal transduction"/>
    <property type="evidence" value="ECO:0007669"/>
    <property type="project" value="UniProtKB-KW"/>
</dbReference>
<dbReference type="GO" id="GO:0004888">
    <property type="term" value="F:transmembrane signaling receptor activity"/>
    <property type="evidence" value="ECO:0007669"/>
    <property type="project" value="TreeGrafter"/>
</dbReference>
<evidence type="ECO:0000313" key="6">
    <source>
        <dbReference type="EMBL" id="OCL98857.1"/>
    </source>
</evidence>
<dbReference type="OrthoDB" id="5349256at2"/>
<evidence type="ECO:0000313" key="7">
    <source>
        <dbReference type="Proteomes" id="UP000093281"/>
    </source>
</evidence>
<dbReference type="GO" id="GO:0005886">
    <property type="term" value="C:plasma membrane"/>
    <property type="evidence" value="ECO:0007669"/>
    <property type="project" value="TreeGrafter"/>
</dbReference>
<evidence type="ECO:0000259" key="5">
    <source>
        <dbReference type="PROSITE" id="PS50111"/>
    </source>
</evidence>
<dbReference type="SUPFAM" id="SSF58104">
    <property type="entry name" value="Methyl-accepting chemotaxis protein (MCP) signaling domain"/>
    <property type="match status" value="1"/>
</dbReference>
<keyword evidence="1" id="KW-0145">Chemotaxis</keyword>
<keyword evidence="3" id="KW-0807">Transducer</keyword>
<dbReference type="PATRIC" id="fig|544718.43.peg.1835"/>
<keyword evidence="4" id="KW-1133">Transmembrane helix</keyword>
<name>A0A1C0B6B6_9BACT</name>
<dbReference type="EMBL" id="LCUJ01000004">
    <property type="protein sequence ID" value="OCL98857.1"/>
    <property type="molecule type" value="Genomic_DNA"/>
</dbReference>